<proteinExistence type="predicted"/>
<accession>A0ACC2YF26</accession>
<dbReference type="Proteomes" id="UP001172680">
    <property type="component" value="Unassembled WGS sequence"/>
</dbReference>
<gene>
    <name evidence="1" type="ORF">H2199_009230</name>
</gene>
<feature type="non-terminal residue" evidence="1">
    <location>
        <position position="361"/>
    </location>
</feature>
<evidence type="ECO:0000313" key="2">
    <source>
        <dbReference type="Proteomes" id="UP001172680"/>
    </source>
</evidence>
<organism evidence="1 2">
    <name type="scientific">Coniosporium tulheliwenetii</name>
    <dbReference type="NCBI Taxonomy" id="3383036"/>
    <lineage>
        <taxon>Eukaryota</taxon>
        <taxon>Fungi</taxon>
        <taxon>Dikarya</taxon>
        <taxon>Ascomycota</taxon>
        <taxon>Pezizomycotina</taxon>
        <taxon>Dothideomycetes</taxon>
        <taxon>Dothideomycetes incertae sedis</taxon>
        <taxon>Coniosporium</taxon>
    </lineage>
</organism>
<protein>
    <submittedName>
        <fullName evidence="1">Uncharacterized protein</fullName>
    </submittedName>
</protein>
<dbReference type="EMBL" id="JAPDRP010000041">
    <property type="protein sequence ID" value="KAJ9633817.1"/>
    <property type="molecule type" value="Genomic_DNA"/>
</dbReference>
<comment type="caution">
    <text evidence="1">The sequence shown here is derived from an EMBL/GenBank/DDBJ whole genome shotgun (WGS) entry which is preliminary data.</text>
</comment>
<evidence type="ECO:0000313" key="1">
    <source>
        <dbReference type="EMBL" id="KAJ9633817.1"/>
    </source>
</evidence>
<sequence length="361" mass="41009">MEVEVTERMLSLPKEIPLRRSHDSFDLEPWDNIHDHEYIAQPKARSSKSLRERPSGTLIKDTEKANEAPSSIDHRPFYTESLQQLRTELDLKYRLENIDCISYGVAVDLNCLDGKSPDPDNKLALSLLADRNKVLQEFGGPQEFTFYPLAFHPAFGNFSSPKPPSFLADNILNILKENMSLQNDCADVLSCSYFQAYSNINYSICRGLGDLLATKSIATAAFTLPESQANESPRITARRQRLLRCVRGQLTSEGPGSSKPFARERQCVETAIEEEEFPFRLEQVLTVQVSRLSSKRRSFWTILNPILQLIRFYFKESQHSTGLLRCFRPSVFPGVLASFARIFELAADQMLRRFEKGGSKG</sequence>
<keyword evidence="2" id="KW-1185">Reference proteome</keyword>
<name>A0ACC2YF26_9PEZI</name>
<reference evidence="1" key="1">
    <citation type="submission" date="2022-10" db="EMBL/GenBank/DDBJ databases">
        <title>Culturing micro-colonial fungi from biological soil crusts in the Mojave desert and describing Neophaeococcomyces mojavensis, and introducing the new genera and species Taxawa tesnikishii.</title>
        <authorList>
            <person name="Kurbessoian T."/>
            <person name="Stajich J.E."/>
        </authorList>
    </citation>
    <scope>NUCLEOTIDE SEQUENCE</scope>
    <source>
        <strain evidence="1">JES_115</strain>
    </source>
</reference>